<evidence type="ECO:0000256" key="1">
    <source>
        <dbReference type="ARBA" id="ARBA00004653"/>
    </source>
</evidence>
<dbReference type="InterPro" id="IPR007271">
    <property type="entry name" value="Nuc_sug_transpt"/>
</dbReference>
<feature type="transmembrane region" description="Helical" evidence="9">
    <location>
        <begin position="20"/>
        <end position="39"/>
    </location>
</feature>
<feature type="transmembrane region" description="Helical" evidence="9">
    <location>
        <begin position="187"/>
        <end position="207"/>
    </location>
</feature>
<evidence type="ECO:0000256" key="7">
    <source>
        <dbReference type="ARBA" id="ARBA00023034"/>
    </source>
</evidence>
<dbReference type="GO" id="GO:0015165">
    <property type="term" value="F:pyrimidine nucleotide-sugar transmembrane transporter activity"/>
    <property type="evidence" value="ECO:0007669"/>
    <property type="project" value="InterPro"/>
</dbReference>
<dbReference type="GO" id="GO:0000139">
    <property type="term" value="C:Golgi membrane"/>
    <property type="evidence" value="ECO:0007669"/>
    <property type="project" value="UniProtKB-SubCell"/>
</dbReference>
<accession>A0A443RPA7</accession>
<comment type="subcellular location">
    <subcellularLocation>
        <location evidence="1">Golgi apparatus membrane</location>
        <topology evidence="1">Multi-pass membrane protein</topology>
    </subcellularLocation>
</comment>
<keyword evidence="4" id="KW-0762">Sugar transport</keyword>
<organism evidence="10 11">
    <name type="scientific">Dinothrombium tinctorium</name>
    <dbReference type="NCBI Taxonomy" id="1965070"/>
    <lineage>
        <taxon>Eukaryota</taxon>
        <taxon>Metazoa</taxon>
        <taxon>Ecdysozoa</taxon>
        <taxon>Arthropoda</taxon>
        <taxon>Chelicerata</taxon>
        <taxon>Arachnida</taxon>
        <taxon>Acari</taxon>
        <taxon>Acariformes</taxon>
        <taxon>Trombidiformes</taxon>
        <taxon>Prostigmata</taxon>
        <taxon>Anystina</taxon>
        <taxon>Parasitengona</taxon>
        <taxon>Trombidioidea</taxon>
        <taxon>Trombidiidae</taxon>
        <taxon>Dinothrombium</taxon>
    </lineage>
</organism>
<keyword evidence="5 9" id="KW-0812">Transmembrane</keyword>
<keyword evidence="8 9" id="KW-0472">Membrane</keyword>
<protein>
    <submittedName>
        <fullName evidence="10">UDP-N-acetylglucosamine transporter-like protein</fullName>
    </submittedName>
</protein>
<evidence type="ECO:0000256" key="8">
    <source>
        <dbReference type="ARBA" id="ARBA00023136"/>
    </source>
</evidence>
<feature type="transmembrane region" description="Helical" evidence="9">
    <location>
        <begin position="51"/>
        <end position="72"/>
    </location>
</feature>
<feature type="transmembrane region" description="Helical" evidence="9">
    <location>
        <begin position="151"/>
        <end position="171"/>
    </location>
</feature>
<dbReference type="STRING" id="1965070.A0A443RPA7"/>
<dbReference type="OrthoDB" id="408493at2759"/>
<feature type="transmembrane region" description="Helical" evidence="9">
    <location>
        <begin position="309"/>
        <end position="327"/>
    </location>
</feature>
<comment type="caution">
    <text evidence="10">The sequence shown here is derived from an EMBL/GenBank/DDBJ whole genome shotgun (WGS) entry which is preliminary data.</text>
</comment>
<reference evidence="10 11" key="1">
    <citation type="journal article" date="2018" name="Gigascience">
        <title>Genomes of trombidid mites reveal novel predicted allergens and laterally-transferred genes associated with secondary metabolism.</title>
        <authorList>
            <person name="Dong X."/>
            <person name="Chaisiri K."/>
            <person name="Xia D."/>
            <person name="Armstrong S.D."/>
            <person name="Fang Y."/>
            <person name="Donnelly M.J."/>
            <person name="Kadowaki T."/>
            <person name="McGarry J.W."/>
            <person name="Darby A.C."/>
            <person name="Makepeace B.L."/>
        </authorList>
    </citation>
    <scope>NUCLEOTIDE SEQUENCE [LARGE SCALE GENOMIC DNA]</scope>
    <source>
        <strain evidence="10">UoL-WK</strain>
    </source>
</reference>
<dbReference type="PIRSF" id="PIRSF005799">
    <property type="entry name" value="UDP-gal_transpt"/>
    <property type="match status" value="1"/>
</dbReference>
<evidence type="ECO:0000256" key="4">
    <source>
        <dbReference type="ARBA" id="ARBA00022597"/>
    </source>
</evidence>
<dbReference type="PANTHER" id="PTHR10231">
    <property type="entry name" value="NUCLEOTIDE-SUGAR TRANSMEMBRANE TRANSPORTER"/>
    <property type="match status" value="1"/>
</dbReference>
<evidence type="ECO:0000256" key="5">
    <source>
        <dbReference type="ARBA" id="ARBA00022692"/>
    </source>
</evidence>
<dbReference type="EMBL" id="NCKU01000120">
    <property type="protein sequence ID" value="RWS17090.1"/>
    <property type="molecule type" value="Genomic_DNA"/>
</dbReference>
<feature type="transmembrane region" description="Helical" evidence="9">
    <location>
        <begin position="282"/>
        <end position="303"/>
    </location>
</feature>
<evidence type="ECO:0000313" key="11">
    <source>
        <dbReference type="Proteomes" id="UP000285301"/>
    </source>
</evidence>
<dbReference type="AlphaFoldDB" id="A0A443RPA7"/>
<evidence type="ECO:0000256" key="3">
    <source>
        <dbReference type="ARBA" id="ARBA00022448"/>
    </source>
</evidence>
<gene>
    <name evidence="10" type="ORF">B4U79_05992</name>
</gene>
<comment type="similarity">
    <text evidence="2">Belongs to the nucleotide-sugar transporter family. SLC35A subfamily.</text>
</comment>
<proteinExistence type="inferred from homology"/>
<dbReference type="NCBIfam" id="TIGR00803">
    <property type="entry name" value="nst"/>
    <property type="match status" value="1"/>
</dbReference>
<feature type="transmembrane region" description="Helical" evidence="9">
    <location>
        <begin position="219"/>
        <end position="239"/>
    </location>
</feature>
<keyword evidence="11" id="KW-1185">Reference proteome</keyword>
<evidence type="ECO:0000256" key="9">
    <source>
        <dbReference type="SAM" id="Phobius"/>
    </source>
</evidence>
<feature type="transmembrane region" description="Helical" evidence="9">
    <location>
        <begin position="251"/>
        <end position="275"/>
    </location>
</feature>
<name>A0A443RPA7_9ACAR</name>
<dbReference type="Pfam" id="PF04142">
    <property type="entry name" value="Nuc_sug_transp"/>
    <property type="match status" value="1"/>
</dbReference>
<evidence type="ECO:0000313" key="10">
    <source>
        <dbReference type="EMBL" id="RWS17090.1"/>
    </source>
</evidence>
<dbReference type="Gene3D" id="1.10.3730.20">
    <property type="match status" value="1"/>
</dbReference>
<dbReference type="FunFam" id="1.10.3730.20:FF:000037">
    <property type="entry name" value="Nucleotide Sugar TransPorter family"/>
    <property type="match status" value="1"/>
</dbReference>
<evidence type="ECO:0000256" key="6">
    <source>
        <dbReference type="ARBA" id="ARBA00022989"/>
    </source>
</evidence>
<dbReference type="Proteomes" id="UP000285301">
    <property type="component" value="Unassembled WGS sequence"/>
</dbReference>
<keyword evidence="3" id="KW-0813">Transport</keyword>
<keyword evidence="7" id="KW-0333">Golgi apparatus</keyword>
<dbReference type="InterPro" id="IPR037185">
    <property type="entry name" value="EmrE-like"/>
</dbReference>
<evidence type="ECO:0000256" key="2">
    <source>
        <dbReference type="ARBA" id="ARBA00009976"/>
    </source>
</evidence>
<dbReference type="SUPFAM" id="SSF103481">
    <property type="entry name" value="Multidrug resistance efflux transporter EmrE"/>
    <property type="match status" value="1"/>
</dbReference>
<keyword evidence="6 9" id="KW-1133">Transmembrane helix</keyword>
<sequence length="328" mass="36957">MEIVESDIKMSVERKAALKYIALSVLVVQTTSMVLVLRYSRTVAVESNRYLGSTVITLSELLKIIISFTVVFKKSGIEIAFNYFLREINDEIVKQPLETCKLLIPAALYTIQNNLLFLALSNLDAATYQVTYQLKILVTALFSVFMLKKRLVVTQWIALLFLMIGVTLVQWPNEEEAEQEPKDNNRIIGLFAVITCCILSGFSGVYFEKLIKSTPQSLWIRNIQLSFFGFLLGAAAVLFQDFTLVRMHGFFQGYNFITWVVIWLHAAGGIVVALVMKYADNILKGFATSVSIVLSTIFSYCLLQDFTPSLTYFLGASIVIFSTILYSV</sequence>